<evidence type="ECO:0000256" key="1">
    <source>
        <dbReference type="ARBA" id="ARBA00005801"/>
    </source>
</evidence>
<evidence type="ECO:0000313" key="5">
    <source>
        <dbReference type="Proteomes" id="UP000467428"/>
    </source>
</evidence>
<comment type="similarity">
    <text evidence="1">Belongs to the peptidase A24 family.</text>
</comment>
<gene>
    <name evidence="4" type="ORF">MARA_14220</name>
</gene>
<reference evidence="4 5" key="1">
    <citation type="journal article" date="2019" name="Emerg. Microbes Infect.">
        <title>Comprehensive subspecies identification of 175 nontuberculous mycobacteria species based on 7547 genomic profiles.</title>
        <authorList>
            <person name="Matsumoto Y."/>
            <person name="Kinjo T."/>
            <person name="Motooka D."/>
            <person name="Nabeya D."/>
            <person name="Jung N."/>
            <person name="Uechi K."/>
            <person name="Horii T."/>
            <person name="Iida T."/>
            <person name="Fujita J."/>
            <person name="Nakamura S."/>
        </authorList>
    </citation>
    <scope>NUCLEOTIDE SEQUENCE [LARGE SCALE GENOMIC DNA]</scope>
    <source>
        <strain evidence="4 5">JCM 18538</strain>
    </source>
</reference>
<dbReference type="KEGG" id="marz:MARA_14220"/>
<feature type="transmembrane region" description="Helical" evidence="2">
    <location>
        <begin position="89"/>
        <end position="109"/>
    </location>
</feature>
<feature type="transmembrane region" description="Helical" evidence="2">
    <location>
        <begin position="20"/>
        <end position="38"/>
    </location>
</feature>
<dbReference type="Pfam" id="PF01478">
    <property type="entry name" value="Peptidase_A24"/>
    <property type="match status" value="1"/>
</dbReference>
<dbReference type="PANTHER" id="PTHR30487:SF0">
    <property type="entry name" value="PREPILIN LEADER PEPTIDASE_N-METHYLTRANSFERASE-RELATED"/>
    <property type="match status" value="1"/>
</dbReference>
<sequence>MVVLAWLTVLSLYDVRHRRLPNALTLTGAVLVLAFAAAHGRGVAALAGAAALTATYLVVHLVAPSGMGAGDVKLAIGVGALTGAFGPDVWLLAALGAPVLTAAVGILAGRRALPHGPAMCAASAGALALAVL</sequence>
<evidence type="ECO:0000259" key="3">
    <source>
        <dbReference type="Pfam" id="PF01478"/>
    </source>
</evidence>
<dbReference type="AlphaFoldDB" id="A0A7I7RTM6"/>
<name>A0A7I7RTM6_9MYCO</name>
<geneLocation type="plasmid" evidence="5">
    <name>pjcm18538 dna</name>
</geneLocation>
<proteinExistence type="inferred from homology"/>
<keyword evidence="2" id="KW-0812">Transmembrane</keyword>
<evidence type="ECO:0000256" key="2">
    <source>
        <dbReference type="SAM" id="Phobius"/>
    </source>
</evidence>
<dbReference type="InterPro" id="IPR000045">
    <property type="entry name" value="Prepilin_IV_endopep_pep"/>
</dbReference>
<keyword evidence="2" id="KW-0472">Membrane</keyword>
<dbReference type="InterPro" id="IPR050882">
    <property type="entry name" value="Prepilin_peptidase/N-MTase"/>
</dbReference>
<feature type="domain" description="Prepilin type IV endopeptidase peptidase" evidence="3">
    <location>
        <begin position="1"/>
        <end position="105"/>
    </location>
</feature>
<protein>
    <submittedName>
        <fullName evidence="4">Prepilin peptidase</fullName>
    </submittedName>
</protein>
<dbReference type="PANTHER" id="PTHR30487">
    <property type="entry name" value="TYPE 4 PREPILIN-LIKE PROTEINS LEADER PEPTIDE-PROCESSING ENZYME"/>
    <property type="match status" value="1"/>
</dbReference>
<dbReference type="GO" id="GO:0004190">
    <property type="term" value="F:aspartic-type endopeptidase activity"/>
    <property type="evidence" value="ECO:0007669"/>
    <property type="project" value="InterPro"/>
</dbReference>
<feature type="transmembrane region" description="Helical" evidence="2">
    <location>
        <begin position="43"/>
        <end position="63"/>
    </location>
</feature>
<accession>A0A7I7RTM6</accession>
<evidence type="ECO:0000313" key="4">
    <source>
        <dbReference type="EMBL" id="BBY47954.1"/>
    </source>
</evidence>
<dbReference type="GO" id="GO:0005886">
    <property type="term" value="C:plasma membrane"/>
    <property type="evidence" value="ECO:0007669"/>
    <property type="project" value="TreeGrafter"/>
</dbReference>
<dbReference type="Gene3D" id="1.20.120.1220">
    <property type="match status" value="1"/>
</dbReference>
<keyword evidence="2" id="KW-1133">Transmembrane helix</keyword>
<organism evidence="4 5">
    <name type="scientific">Mycolicibacterium arabiense</name>
    <dbReference type="NCBI Taxonomy" id="1286181"/>
    <lineage>
        <taxon>Bacteria</taxon>
        <taxon>Bacillati</taxon>
        <taxon>Actinomycetota</taxon>
        <taxon>Actinomycetes</taxon>
        <taxon>Mycobacteriales</taxon>
        <taxon>Mycobacteriaceae</taxon>
        <taxon>Mycolicibacterium</taxon>
    </lineage>
</organism>
<dbReference type="GO" id="GO:0006465">
    <property type="term" value="P:signal peptide processing"/>
    <property type="evidence" value="ECO:0007669"/>
    <property type="project" value="TreeGrafter"/>
</dbReference>
<dbReference type="EMBL" id="AP022593">
    <property type="protein sequence ID" value="BBY47954.1"/>
    <property type="molecule type" value="Genomic_DNA"/>
</dbReference>
<dbReference type="Proteomes" id="UP000467428">
    <property type="component" value="Chromosome"/>
</dbReference>
<keyword evidence="5" id="KW-1185">Reference proteome</keyword>